<dbReference type="PROSITE" id="PS50231">
    <property type="entry name" value="RICIN_B_LECTIN"/>
    <property type="match status" value="2"/>
</dbReference>
<evidence type="ECO:0000313" key="4">
    <source>
        <dbReference type="Proteomes" id="UP000199012"/>
    </source>
</evidence>
<dbReference type="Gene3D" id="2.80.10.50">
    <property type="match status" value="1"/>
</dbReference>
<keyword evidence="2" id="KW-0812">Transmembrane</keyword>
<keyword evidence="2" id="KW-0472">Membrane</keyword>
<protein>
    <recommendedName>
        <fullName evidence="5">Ricin-type beta-trefoil lectin domain-containing protein</fullName>
    </recommendedName>
</protein>
<evidence type="ECO:0000256" key="2">
    <source>
        <dbReference type="SAM" id="Phobius"/>
    </source>
</evidence>
<proteinExistence type="predicted"/>
<reference evidence="3 4" key="1">
    <citation type="submission" date="2016-10" db="EMBL/GenBank/DDBJ databases">
        <authorList>
            <person name="de Groot N.N."/>
        </authorList>
    </citation>
    <scope>NUCLEOTIDE SEQUENCE [LARGE SCALE GENOMIC DNA]</scope>
    <source>
        <strain evidence="3 4">CGMCC 4.6945</strain>
    </source>
</reference>
<dbReference type="SUPFAM" id="SSF50370">
    <property type="entry name" value="Ricin B-like lectins"/>
    <property type="match status" value="1"/>
</dbReference>
<keyword evidence="4" id="KW-1185">Reference proteome</keyword>
<feature type="transmembrane region" description="Helical" evidence="2">
    <location>
        <begin position="67"/>
        <end position="95"/>
    </location>
</feature>
<evidence type="ECO:0008006" key="5">
    <source>
        <dbReference type="Google" id="ProtNLM"/>
    </source>
</evidence>
<accession>A0A1I0W8J5</accession>
<gene>
    <name evidence="3" type="ORF">SAMN05421867_102250</name>
</gene>
<evidence type="ECO:0000313" key="3">
    <source>
        <dbReference type="EMBL" id="SFA84590.1"/>
    </source>
</evidence>
<dbReference type="EMBL" id="FOKA01000002">
    <property type="protein sequence ID" value="SFA84590.1"/>
    <property type="molecule type" value="Genomic_DNA"/>
</dbReference>
<feature type="compositionally biased region" description="Low complexity" evidence="1">
    <location>
        <begin position="1"/>
        <end position="24"/>
    </location>
</feature>
<dbReference type="InterPro" id="IPR035992">
    <property type="entry name" value="Ricin_B-like_lectins"/>
</dbReference>
<sequence length="580" mass="60541">MTAPTSASTPATTAVSAAATTSPSQEDPRMPRPPRPRRTGVLRPVARALALRREALVGRGAPPDAGVAMLSALLVILLMTALSVVVMGVVLQAALPGQYQRKSTRSVFAAEAGIEAAVSRIRSAGSAADFTGTVYGDLAQLPCSVQGTVAAAVPGTSAGAGAAGAAGLGYTASIAYYKDDPAGRDAAWLAANAMPCAAGGGVATQPRYARIASAGVVPGGPLLEAGEGDRTIVSVYRFRTTNTNVAGGRIWTLGHSYCLRATSDTAGSAVTYAAADTCGADDVRELWIWDSTYGIKLAVTTSPGQTPLCVTGPPTASSPTVDALLQPCRSDAGRWNQLWSWQGGARWQGENQAITNYSAYCLSAGTTSTTIADLRDRRLSIGTSCASNAEWGSFDPDPAVGPGAASVSTRQVVSYLEFGRCFDVTNEQVGFAYMIVYPCKQDPSGGSLLKWNHKWYYEEPVAPAVSRTQQISVLRDNSTAQRYCLQTPAPGSGSSYPTLTSACSATAADQQWTRFADTGDYRTSWTFVDHLGRCIDLGERGATSWSRLVVTSCTGGPGQKWNALPEQISATLGNYLEPAG</sequence>
<keyword evidence="2" id="KW-1133">Transmembrane helix</keyword>
<evidence type="ECO:0000256" key="1">
    <source>
        <dbReference type="SAM" id="MobiDB-lite"/>
    </source>
</evidence>
<dbReference type="AlphaFoldDB" id="A0A1I0W8J5"/>
<dbReference type="STRING" id="988821.SAMN05421867_102250"/>
<feature type="region of interest" description="Disordered" evidence="1">
    <location>
        <begin position="1"/>
        <end position="40"/>
    </location>
</feature>
<organism evidence="3 4">
    <name type="scientific">Cellulomonas marina</name>
    <dbReference type="NCBI Taxonomy" id="988821"/>
    <lineage>
        <taxon>Bacteria</taxon>
        <taxon>Bacillati</taxon>
        <taxon>Actinomycetota</taxon>
        <taxon>Actinomycetes</taxon>
        <taxon>Micrococcales</taxon>
        <taxon>Cellulomonadaceae</taxon>
        <taxon>Cellulomonas</taxon>
    </lineage>
</organism>
<name>A0A1I0W8J5_9CELL</name>
<dbReference type="Proteomes" id="UP000199012">
    <property type="component" value="Unassembled WGS sequence"/>
</dbReference>